<evidence type="ECO:0008006" key="3">
    <source>
        <dbReference type="Google" id="ProtNLM"/>
    </source>
</evidence>
<reference evidence="1 2" key="1">
    <citation type="journal article" date="2025" name="Anaerobe">
        <title>Description of Anaerococcus kampingiae sp. nov., Anaerococcus groningensis sp. nov., Anaerococcus martiniensis sp. nov., and Anaerococcus cruorum sp. nov., isolated from human clinical specimens.</title>
        <authorList>
            <person name="Boiten K.E."/>
            <person name="Meijer J."/>
            <person name="van Wezel E.M."/>
            <person name="Veloo A.C.M."/>
        </authorList>
    </citation>
    <scope>NUCLEOTIDE SEQUENCE [LARGE SCALE GENOMIC DNA]</scope>
    <source>
        <strain evidence="1 2">ENR0874</strain>
    </source>
</reference>
<evidence type="ECO:0000313" key="1">
    <source>
        <dbReference type="EMBL" id="MFO3666294.1"/>
    </source>
</evidence>
<dbReference type="SUPFAM" id="SSF54593">
    <property type="entry name" value="Glyoxalase/Bleomycin resistance protein/Dihydroxybiphenyl dioxygenase"/>
    <property type="match status" value="1"/>
</dbReference>
<dbReference type="RefSeq" id="WP_106460732.1">
    <property type="nucleotide sequence ID" value="NZ_JBGMEF010000003.1"/>
</dbReference>
<dbReference type="Gene3D" id="3.10.180.10">
    <property type="entry name" value="2,3-Dihydroxybiphenyl 1,2-Dioxygenase, domain 1"/>
    <property type="match status" value="1"/>
</dbReference>
<protein>
    <recommendedName>
        <fullName evidence="3">PhnB-like domain-containing protein</fullName>
    </recommendedName>
</protein>
<comment type="caution">
    <text evidence="1">The sequence shown here is derived from an EMBL/GenBank/DDBJ whole genome shotgun (WGS) entry which is preliminary data.</text>
</comment>
<keyword evidence="2" id="KW-1185">Reference proteome</keyword>
<evidence type="ECO:0000313" key="2">
    <source>
        <dbReference type="Proteomes" id="UP001637994"/>
    </source>
</evidence>
<dbReference type="EMBL" id="JBGMEF010000003">
    <property type="protein sequence ID" value="MFO3666294.1"/>
    <property type="molecule type" value="Genomic_DNA"/>
</dbReference>
<accession>A0ABW9MAT0</accession>
<sequence>MAVGIAFDKGLCVDALKYYCEVFDLDFPANIIRYSDFQKYNLPADLKDRIYSSYLDIYDNRIYFYDVTNDDVLQKGNNVRIVIETSSDNLFRAYMNFRKDSNVTFEPQKFNNKLFTTLIDKYQISWQFIADIKD</sequence>
<dbReference type="InterPro" id="IPR029068">
    <property type="entry name" value="Glyas_Bleomycin-R_OHBP_Dase"/>
</dbReference>
<organism evidence="1 2">
    <name type="scientific">Anaerococcus kampingae</name>
    <dbReference type="NCBI Taxonomy" id="3115614"/>
    <lineage>
        <taxon>Bacteria</taxon>
        <taxon>Bacillati</taxon>
        <taxon>Bacillota</taxon>
        <taxon>Tissierellia</taxon>
        <taxon>Tissierellales</taxon>
        <taxon>Peptoniphilaceae</taxon>
        <taxon>Anaerococcus</taxon>
    </lineage>
</organism>
<name>A0ABW9MAT0_9FIRM</name>
<proteinExistence type="predicted"/>
<dbReference type="Proteomes" id="UP001637994">
    <property type="component" value="Unassembled WGS sequence"/>
</dbReference>
<gene>
    <name evidence="1" type="ORF">ACCQ42_00650</name>
</gene>